<keyword evidence="1" id="KW-0472">Membrane</keyword>
<organism evidence="2 3">
    <name type="scientific">Candidatus Protochlamydia amoebophila</name>
    <dbReference type="NCBI Taxonomy" id="362787"/>
    <lineage>
        <taxon>Bacteria</taxon>
        <taxon>Pseudomonadati</taxon>
        <taxon>Chlamydiota</taxon>
        <taxon>Chlamydiia</taxon>
        <taxon>Parachlamydiales</taxon>
        <taxon>Parachlamydiaceae</taxon>
        <taxon>Candidatus Protochlamydia</taxon>
    </lineage>
</organism>
<sequence length="44" mass="5340">MSRFRRQKRIDFNHYDIPTKANRILNCILIAMILIIIRVWNLAV</sequence>
<dbReference type="EMBL" id="JSAN01000012">
    <property type="protein sequence ID" value="KIC74266.1"/>
    <property type="molecule type" value="Genomic_DNA"/>
</dbReference>
<keyword evidence="1" id="KW-1133">Transmembrane helix</keyword>
<evidence type="ECO:0000313" key="3">
    <source>
        <dbReference type="Proteomes" id="UP000031465"/>
    </source>
</evidence>
<reference evidence="2 3" key="1">
    <citation type="journal article" date="2014" name="Mol. Biol. Evol.">
        <title>Massive expansion of Ubiquitination-related gene families within the Chlamydiae.</title>
        <authorList>
            <person name="Domman D."/>
            <person name="Collingro A."/>
            <person name="Lagkouvardos I."/>
            <person name="Gehre L."/>
            <person name="Weinmaier T."/>
            <person name="Rattei T."/>
            <person name="Subtil A."/>
            <person name="Horn M."/>
        </authorList>
    </citation>
    <scope>NUCLEOTIDE SEQUENCE [LARGE SCALE GENOMIC DNA]</scope>
    <source>
        <strain evidence="2 3">EI2</strain>
    </source>
</reference>
<name>A0A0C1JV33_9BACT</name>
<evidence type="ECO:0000313" key="2">
    <source>
        <dbReference type="EMBL" id="KIC74266.1"/>
    </source>
</evidence>
<protein>
    <submittedName>
        <fullName evidence="2">Uncharacterized protein</fullName>
    </submittedName>
</protein>
<accession>A0A0C1JV33</accession>
<evidence type="ECO:0000256" key="1">
    <source>
        <dbReference type="SAM" id="Phobius"/>
    </source>
</evidence>
<feature type="non-terminal residue" evidence="2">
    <location>
        <position position="44"/>
    </location>
</feature>
<comment type="caution">
    <text evidence="2">The sequence shown here is derived from an EMBL/GenBank/DDBJ whole genome shotgun (WGS) entry which is preliminary data.</text>
</comment>
<proteinExistence type="predicted"/>
<gene>
    <name evidence="2" type="ORF">DB44_AM00240</name>
</gene>
<dbReference type="Proteomes" id="UP000031465">
    <property type="component" value="Unassembled WGS sequence"/>
</dbReference>
<dbReference type="AlphaFoldDB" id="A0A0C1JV33"/>
<feature type="transmembrane region" description="Helical" evidence="1">
    <location>
        <begin position="21"/>
        <end position="40"/>
    </location>
</feature>
<keyword evidence="1" id="KW-0812">Transmembrane</keyword>